<evidence type="ECO:0000313" key="3">
    <source>
        <dbReference type="EMBL" id="QNM05918.1"/>
    </source>
</evidence>
<dbReference type="InterPro" id="IPR011256">
    <property type="entry name" value="Reg_factor_effector_dom_sf"/>
</dbReference>
<evidence type="ECO:0000256" key="1">
    <source>
        <dbReference type="ARBA" id="ARBA00023125"/>
    </source>
</evidence>
<dbReference type="Gene3D" id="1.10.1660.10">
    <property type="match status" value="1"/>
</dbReference>
<proteinExistence type="predicted"/>
<dbReference type="Gene3D" id="3.20.80.10">
    <property type="entry name" value="Regulatory factor, effector binding domain"/>
    <property type="match status" value="1"/>
</dbReference>
<evidence type="ECO:0000259" key="2">
    <source>
        <dbReference type="PROSITE" id="PS50937"/>
    </source>
</evidence>
<feature type="domain" description="HTH merR-type" evidence="2">
    <location>
        <begin position="1"/>
        <end position="71"/>
    </location>
</feature>
<evidence type="ECO:0000313" key="4">
    <source>
        <dbReference type="Proteomes" id="UP000515823"/>
    </source>
</evidence>
<dbReference type="Pfam" id="PF06445">
    <property type="entry name" value="GyrI-like"/>
    <property type="match status" value="1"/>
</dbReference>
<dbReference type="AlphaFoldDB" id="A0A7G9G536"/>
<dbReference type="PROSITE" id="PS00552">
    <property type="entry name" value="HTH_MERR_1"/>
    <property type="match status" value="1"/>
</dbReference>
<dbReference type="RefSeq" id="WP_249303261.1">
    <property type="nucleotide sequence ID" value="NZ_CP060634.1"/>
</dbReference>
<dbReference type="SUPFAM" id="SSF55136">
    <property type="entry name" value="Probable bacterial effector-binding domain"/>
    <property type="match status" value="1"/>
</dbReference>
<dbReference type="GO" id="GO:0003677">
    <property type="term" value="F:DNA binding"/>
    <property type="evidence" value="ECO:0007669"/>
    <property type="project" value="UniProtKB-KW"/>
</dbReference>
<dbReference type="PANTHER" id="PTHR30204">
    <property type="entry name" value="REDOX-CYCLING DRUG-SENSING TRANSCRIPTIONAL ACTIVATOR SOXR"/>
    <property type="match status" value="1"/>
</dbReference>
<gene>
    <name evidence="3" type="ORF">H9Q78_01720</name>
</gene>
<keyword evidence="1" id="KW-0238">DNA-binding</keyword>
<accession>A0A7G9G536</accession>
<sequence length="272" mass="31878">MFKIGEFSKLTQVSIRMLRYYDETGLLKPEQTNPYTGYRMYSADQIPLLNKILFLRDSGFNVTEISEALKHSSSDFILRQFERKQAEIKENILSEQAKLKKIELAQKNILSDKNEMHYQVSLKSVPSYHVLSLRKIIPDYYAESKLWQEMSRFVTKHRISVSQDTFSIYHDPDYREKDVDVELCALTEKTGDNREGFVYRETEPVPVMACSMVYGPFENIAGAYLSMADWLQKHSLYRMTGQSRQIVHRGPWNENNSRNYLTEIQIPLEETT</sequence>
<dbReference type="InterPro" id="IPR010499">
    <property type="entry name" value="AraC_E-bd"/>
</dbReference>
<dbReference type="SMART" id="SM00422">
    <property type="entry name" value="HTH_MERR"/>
    <property type="match status" value="1"/>
</dbReference>
<reference evidence="3 4" key="1">
    <citation type="submission" date="2020-08" db="EMBL/GenBank/DDBJ databases">
        <authorList>
            <person name="Liu C."/>
            <person name="Sun Q."/>
        </authorList>
    </citation>
    <scope>NUCLEOTIDE SEQUENCE [LARGE SCALE GENOMIC DNA]</scope>
    <source>
        <strain evidence="3 4">NSJ-38</strain>
    </source>
</reference>
<keyword evidence="4" id="KW-1185">Reference proteome</keyword>
<dbReference type="PROSITE" id="PS50937">
    <property type="entry name" value="HTH_MERR_2"/>
    <property type="match status" value="1"/>
</dbReference>
<dbReference type="Pfam" id="PF13411">
    <property type="entry name" value="MerR_1"/>
    <property type="match status" value="1"/>
</dbReference>
<dbReference type="KEGG" id="qdo:H9Q78_01720"/>
<dbReference type="EMBL" id="CP060634">
    <property type="protein sequence ID" value="QNM05918.1"/>
    <property type="molecule type" value="Genomic_DNA"/>
</dbReference>
<dbReference type="InterPro" id="IPR009061">
    <property type="entry name" value="DNA-bd_dom_put_sf"/>
</dbReference>
<dbReference type="InterPro" id="IPR029442">
    <property type="entry name" value="GyrI-like"/>
</dbReference>
<dbReference type="SUPFAM" id="SSF46955">
    <property type="entry name" value="Putative DNA-binding domain"/>
    <property type="match status" value="1"/>
</dbReference>
<protein>
    <submittedName>
        <fullName evidence="3">MerR family transcriptional regulator</fullName>
    </submittedName>
</protein>
<dbReference type="Proteomes" id="UP000515823">
    <property type="component" value="Chromosome"/>
</dbReference>
<name>A0A7G9G536_9FIRM</name>
<organism evidence="3 4">
    <name type="scientific">Qiania dongpingensis</name>
    <dbReference type="NCBI Taxonomy" id="2763669"/>
    <lineage>
        <taxon>Bacteria</taxon>
        <taxon>Bacillati</taxon>
        <taxon>Bacillota</taxon>
        <taxon>Clostridia</taxon>
        <taxon>Lachnospirales</taxon>
        <taxon>Lachnospiraceae</taxon>
        <taxon>Qiania</taxon>
    </lineage>
</organism>
<dbReference type="GO" id="GO:0003700">
    <property type="term" value="F:DNA-binding transcription factor activity"/>
    <property type="evidence" value="ECO:0007669"/>
    <property type="project" value="InterPro"/>
</dbReference>
<dbReference type="SMART" id="SM00871">
    <property type="entry name" value="AraC_E_bind"/>
    <property type="match status" value="1"/>
</dbReference>
<dbReference type="PANTHER" id="PTHR30204:SF97">
    <property type="entry name" value="MERR FAMILY REGULATORY PROTEIN"/>
    <property type="match status" value="1"/>
</dbReference>
<dbReference type="InterPro" id="IPR047057">
    <property type="entry name" value="MerR_fam"/>
</dbReference>
<dbReference type="InterPro" id="IPR000551">
    <property type="entry name" value="MerR-type_HTH_dom"/>
</dbReference>
<dbReference type="CDD" id="cd01107">
    <property type="entry name" value="HTH_BmrR"/>
    <property type="match status" value="1"/>
</dbReference>